<feature type="compositionally biased region" description="Polar residues" evidence="1">
    <location>
        <begin position="473"/>
        <end position="490"/>
    </location>
</feature>
<feature type="region of interest" description="Disordered" evidence="1">
    <location>
        <begin position="473"/>
        <end position="566"/>
    </location>
</feature>
<feature type="compositionally biased region" description="Basic and acidic residues" evidence="1">
    <location>
        <begin position="19"/>
        <end position="31"/>
    </location>
</feature>
<dbReference type="AlphaFoldDB" id="A0A8E2ASI9"/>
<feature type="compositionally biased region" description="Low complexity" evidence="1">
    <location>
        <begin position="346"/>
        <end position="360"/>
    </location>
</feature>
<dbReference type="Proteomes" id="UP000250043">
    <property type="component" value="Unassembled WGS sequence"/>
</dbReference>
<evidence type="ECO:0000313" key="3">
    <source>
        <dbReference type="Proteomes" id="UP000250043"/>
    </source>
</evidence>
<feature type="region of interest" description="Disordered" evidence="1">
    <location>
        <begin position="336"/>
        <end position="459"/>
    </location>
</feature>
<protein>
    <submittedName>
        <fullName evidence="2">Uncharacterized protein</fullName>
    </submittedName>
</protein>
<dbReference type="EMBL" id="KV722495">
    <property type="protein sequence ID" value="OCH87194.1"/>
    <property type="molecule type" value="Genomic_DNA"/>
</dbReference>
<name>A0A8E2ASI9_9APHY</name>
<feature type="compositionally biased region" description="Polar residues" evidence="1">
    <location>
        <begin position="336"/>
        <end position="345"/>
    </location>
</feature>
<feature type="region of interest" description="Disordered" evidence="1">
    <location>
        <begin position="266"/>
        <end position="301"/>
    </location>
</feature>
<feature type="compositionally biased region" description="Low complexity" evidence="1">
    <location>
        <begin position="406"/>
        <end position="429"/>
    </location>
</feature>
<accession>A0A8E2ASI9</accession>
<feature type="compositionally biased region" description="Low complexity" evidence="1">
    <location>
        <begin position="369"/>
        <end position="380"/>
    </location>
</feature>
<organism evidence="2 3">
    <name type="scientific">Obba rivulosa</name>
    <dbReference type="NCBI Taxonomy" id="1052685"/>
    <lineage>
        <taxon>Eukaryota</taxon>
        <taxon>Fungi</taxon>
        <taxon>Dikarya</taxon>
        <taxon>Basidiomycota</taxon>
        <taxon>Agaricomycotina</taxon>
        <taxon>Agaricomycetes</taxon>
        <taxon>Polyporales</taxon>
        <taxon>Gelatoporiaceae</taxon>
        <taxon>Obba</taxon>
    </lineage>
</organism>
<proteinExistence type="predicted"/>
<gene>
    <name evidence="2" type="ORF">OBBRIDRAFT_806253</name>
</gene>
<sequence length="566" mass="61764">MEAESDESFKEHRRRARGPQKDEVVRRAPESPEEFKQRLAGLYDRLYNWMKNKSNNKAAWTKSAEARPKLTPPLHHRVVSALEAFLQTHPNKPEVPVTEVGRKRADVGRWIREGKALYAELDDDDRKKMEAVAKEMTQARQQALSAVDQTVSKTQKAVYLPNEVDRVMKEWELDTGWVGYLILTGPNVDGVQDVYCKTTGTVPGVGSFEDWLCRLMKWSHNRLRHECYTWGQEIFDAPGMHISAIHPPGSSDDTRPSIEPQLEWGVSESSPELGAVSDGAGSSVRLQQQEEPADDQTHGLGARRQVIEPGAMVESARLQMTPSSGPMRALSAENVQDATLSTNETPAPSSPERSPAALPANLRRKSRGSPLTSHTPTHSSGVLTPSRPGIEDPDTGLFTPLSHNGSPTSASHAAPAPALSNATATSSSSIEPYKPVTPAWSTPKAHRVAANVSQSRKRNTSALDDLLSRYRESASSAPVLSNMPTASSPSIEPYKLVTPAPSTPKARHVAVNASQSRKWNASALDDPSELNPANPSQDRVVITQDVISGRGSRKRVRSARALGNSP</sequence>
<evidence type="ECO:0000313" key="2">
    <source>
        <dbReference type="EMBL" id="OCH87194.1"/>
    </source>
</evidence>
<reference evidence="2 3" key="1">
    <citation type="submission" date="2016-07" db="EMBL/GenBank/DDBJ databases">
        <title>Draft genome of the white-rot fungus Obba rivulosa 3A-2.</title>
        <authorList>
            <consortium name="DOE Joint Genome Institute"/>
            <person name="Miettinen O."/>
            <person name="Riley R."/>
            <person name="Acob R."/>
            <person name="Barry K."/>
            <person name="Cullen D."/>
            <person name="De Vries R."/>
            <person name="Hainaut M."/>
            <person name="Hatakka A."/>
            <person name="Henrissat B."/>
            <person name="Hilden K."/>
            <person name="Kuo R."/>
            <person name="Labutti K."/>
            <person name="Lipzen A."/>
            <person name="Makela M.R."/>
            <person name="Sandor L."/>
            <person name="Spatafora J.W."/>
            <person name="Grigoriev I.V."/>
            <person name="Hibbett D.S."/>
        </authorList>
    </citation>
    <scope>NUCLEOTIDE SEQUENCE [LARGE SCALE GENOMIC DNA]</scope>
    <source>
        <strain evidence="2 3">3A-2</strain>
    </source>
</reference>
<keyword evidence="3" id="KW-1185">Reference proteome</keyword>
<feature type="region of interest" description="Disordered" evidence="1">
    <location>
        <begin position="1"/>
        <end position="31"/>
    </location>
</feature>
<evidence type="ECO:0000256" key="1">
    <source>
        <dbReference type="SAM" id="MobiDB-lite"/>
    </source>
</evidence>